<dbReference type="EMBL" id="JBHUOV010000015">
    <property type="protein sequence ID" value="MFD2824749.1"/>
    <property type="molecule type" value="Genomic_DNA"/>
</dbReference>
<dbReference type="InterPro" id="IPR011250">
    <property type="entry name" value="OMP/PagP_B-barrel"/>
</dbReference>
<proteinExistence type="predicted"/>
<dbReference type="SUPFAM" id="SSF56925">
    <property type="entry name" value="OMPA-like"/>
    <property type="match status" value="1"/>
</dbReference>
<reference evidence="5" key="1">
    <citation type="journal article" date="2019" name="Int. J. Syst. Evol. Microbiol.">
        <title>The Global Catalogue of Microorganisms (GCM) 10K type strain sequencing project: providing services to taxonomists for standard genome sequencing and annotation.</title>
        <authorList>
            <consortium name="The Broad Institute Genomics Platform"/>
            <consortium name="The Broad Institute Genome Sequencing Center for Infectious Disease"/>
            <person name="Wu L."/>
            <person name="Ma J."/>
        </authorList>
    </citation>
    <scope>NUCLEOTIDE SEQUENCE [LARGE SCALE GENOMIC DNA]</scope>
    <source>
        <strain evidence="5">KCTC 32141</strain>
    </source>
</reference>
<evidence type="ECO:0000313" key="5">
    <source>
        <dbReference type="Proteomes" id="UP001597533"/>
    </source>
</evidence>
<evidence type="ECO:0000313" key="4">
    <source>
        <dbReference type="EMBL" id="MFD2824749.1"/>
    </source>
</evidence>
<dbReference type="Proteomes" id="UP001597533">
    <property type="component" value="Unassembled WGS sequence"/>
</dbReference>
<dbReference type="RefSeq" id="WP_183489440.1">
    <property type="nucleotide sequence ID" value="NZ_JBHUOV010000015.1"/>
</dbReference>
<gene>
    <name evidence="4" type="ORF">ACFS5M_13790</name>
</gene>
<comment type="caution">
    <text evidence="4">The sequence shown here is derived from an EMBL/GenBank/DDBJ whole genome shotgun (WGS) entry which is preliminary data.</text>
</comment>
<feature type="domain" description="Outer membrane protein beta-barrel" evidence="3">
    <location>
        <begin position="7"/>
        <end position="197"/>
    </location>
</feature>
<evidence type="ECO:0000259" key="3">
    <source>
        <dbReference type="Pfam" id="PF13505"/>
    </source>
</evidence>
<accession>A0ABW5WQY0</accession>
<feature type="signal peptide" evidence="2">
    <location>
        <begin position="1"/>
        <end position="19"/>
    </location>
</feature>
<organism evidence="4 5">
    <name type="scientific">Lacinutrix iliipiscaria</name>
    <dbReference type="NCBI Taxonomy" id="1230532"/>
    <lineage>
        <taxon>Bacteria</taxon>
        <taxon>Pseudomonadati</taxon>
        <taxon>Bacteroidota</taxon>
        <taxon>Flavobacteriia</taxon>
        <taxon>Flavobacteriales</taxon>
        <taxon>Flavobacteriaceae</taxon>
        <taxon>Lacinutrix</taxon>
    </lineage>
</organism>
<keyword evidence="5" id="KW-1185">Reference proteome</keyword>
<dbReference type="Pfam" id="PF13505">
    <property type="entry name" value="OMP_b-brl"/>
    <property type="match status" value="1"/>
</dbReference>
<evidence type="ECO:0000256" key="1">
    <source>
        <dbReference type="ARBA" id="ARBA00022729"/>
    </source>
</evidence>
<sequence length="197" mass="21018">MKKLFLFAALALFALNVNAQEEKATDGTGGFAKSDIYLSGTVGINTWKQDDAKSNSYAFMPSVGYFLSDNIALELGLSVGGGEDTGENKTNTFGANLGARYFFTPANQFSFTVGAGFGYMSSKYEPNGGDESKTNTFGFSVAPGLNYFVSNCFALRASIGALSYTSEKGDWDGAEAANSFGFNLDLSDINFGVTYKF</sequence>
<name>A0ABW5WQY0_9FLAO</name>
<protein>
    <submittedName>
        <fullName evidence="4">Outer membrane beta-barrel protein</fullName>
    </submittedName>
</protein>
<dbReference type="Gene3D" id="2.40.160.20">
    <property type="match status" value="1"/>
</dbReference>
<feature type="chain" id="PRO_5045144157" evidence="2">
    <location>
        <begin position="20"/>
        <end position="197"/>
    </location>
</feature>
<dbReference type="InterPro" id="IPR027385">
    <property type="entry name" value="Beta-barrel_OMP"/>
</dbReference>
<evidence type="ECO:0000256" key="2">
    <source>
        <dbReference type="SAM" id="SignalP"/>
    </source>
</evidence>
<keyword evidence="1 2" id="KW-0732">Signal</keyword>